<dbReference type="PANTHER" id="PTHR47619">
    <property type="entry name" value="METALLO-HYDROLASE YYCJ-RELATED"/>
    <property type="match status" value="1"/>
</dbReference>
<evidence type="ECO:0000313" key="3">
    <source>
        <dbReference type="Proteomes" id="UP000529637"/>
    </source>
</evidence>
<gene>
    <name evidence="2" type="ORF">HQN59_04560</name>
</gene>
<dbReference type="AlphaFoldDB" id="A0A7Y6TVG7"/>
<protein>
    <submittedName>
        <fullName evidence="2">MBL fold metallo-hydrolase</fullName>
    </submittedName>
</protein>
<proteinExistence type="predicted"/>
<dbReference type="InterPro" id="IPR052533">
    <property type="entry name" value="WalJ/YycJ-like"/>
</dbReference>
<keyword evidence="2" id="KW-0378">Hydrolase</keyword>
<dbReference type="SUPFAM" id="SSF56281">
    <property type="entry name" value="Metallo-hydrolase/oxidoreductase"/>
    <property type="match status" value="1"/>
</dbReference>
<dbReference type="Proteomes" id="UP000529637">
    <property type="component" value="Unassembled WGS sequence"/>
</dbReference>
<sequence length="260" mass="27649">MTLRFCSLGSGSSGNATLVEARSGSTVSRLLIDCGFSQKDLETRLQRAGLAPSDLDAIFVTHEHGDHVGCSVALARRHGIDLWMSRGTWRALGEAESPGTLRFARDGEAIVVGDLLLEPFTVAHDAAEPLQLRCSDGAALLGVLTDAGSITPHMLEHLAGIHALLLECNHDRALLAASRYPPSLKARIGGRFGHLSNETAAEILAACMHDGLGRLVAAHLSRENNSPDLARRALADTWGSRPADIVIADPQTGFDWLVVG</sequence>
<comment type="caution">
    <text evidence="2">The sequence shown here is derived from an EMBL/GenBank/DDBJ whole genome shotgun (WGS) entry which is preliminary data.</text>
</comment>
<dbReference type="EMBL" id="JABWMJ010000002">
    <property type="protein sequence ID" value="NUZ05030.1"/>
    <property type="molecule type" value="Genomic_DNA"/>
</dbReference>
<dbReference type="Pfam" id="PF12706">
    <property type="entry name" value="Lactamase_B_2"/>
    <property type="match status" value="1"/>
</dbReference>
<feature type="domain" description="Metallo-beta-lactamase" evidence="1">
    <location>
        <begin position="13"/>
        <end position="194"/>
    </location>
</feature>
<dbReference type="PANTHER" id="PTHR47619:SF1">
    <property type="entry name" value="EXODEOXYRIBONUCLEASE WALJ"/>
    <property type="match status" value="1"/>
</dbReference>
<reference evidence="2 3" key="1">
    <citation type="submission" date="2020-06" db="EMBL/GenBank/DDBJ databases">
        <title>Schlegella sp. ID0723 isolated from air conditioner.</title>
        <authorList>
            <person name="Kim D.Y."/>
            <person name="Kim D.-U."/>
        </authorList>
    </citation>
    <scope>NUCLEOTIDE SEQUENCE [LARGE SCALE GENOMIC DNA]</scope>
    <source>
        <strain evidence="2 3">ID0723</strain>
    </source>
</reference>
<accession>A0A7Y6TVG7</accession>
<keyword evidence="3" id="KW-1185">Reference proteome</keyword>
<dbReference type="Gene3D" id="3.60.15.10">
    <property type="entry name" value="Ribonuclease Z/Hydroxyacylglutathione hydrolase-like"/>
    <property type="match status" value="1"/>
</dbReference>
<dbReference type="InterPro" id="IPR001279">
    <property type="entry name" value="Metallo-B-lactamas"/>
</dbReference>
<dbReference type="SMART" id="SM00849">
    <property type="entry name" value="Lactamase_B"/>
    <property type="match status" value="1"/>
</dbReference>
<name>A0A7Y6TVG7_9BURK</name>
<dbReference type="RefSeq" id="WP_176066569.1">
    <property type="nucleotide sequence ID" value="NZ_JABWMJ010000002.1"/>
</dbReference>
<organism evidence="2 3">
    <name type="scientific">Piscinibacter koreensis</name>
    <dbReference type="NCBI Taxonomy" id="2742824"/>
    <lineage>
        <taxon>Bacteria</taxon>
        <taxon>Pseudomonadati</taxon>
        <taxon>Pseudomonadota</taxon>
        <taxon>Betaproteobacteria</taxon>
        <taxon>Burkholderiales</taxon>
        <taxon>Sphaerotilaceae</taxon>
        <taxon>Piscinibacter</taxon>
    </lineage>
</organism>
<evidence type="ECO:0000259" key="1">
    <source>
        <dbReference type="SMART" id="SM00849"/>
    </source>
</evidence>
<dbReference type="InterPro" id="IPR036866">
    <property type="entry name" value="RibonucZ/Hydroxyglut_hydro"/>
</dbReference>
<dbReference type="GO" id="GO:0016787">
    <property type="term" value="F:hydrolase activity"/>
    <property type="evidence" value="ECO:0007669"/>
    <property type="project" value="UniProtKB-KW"/>
</dbReference>
<evidence type="ECO:0000313" key="2">
    <source>
        <dbReference type="EMBL" id="NUZ05030.1"/>
    </source>
</evidence>